<protein>
    <submittedName>
        <fullName evidence="2">Uncharacterized protein</fullName>
    </submittedName>
</protein>
<feature type="compositionally biased region" description="Basic and acidic residues" evidence="1">
    <location>
        <begin position="232"/>
        <end position="260"/>
    </location>
</feature>
<comment type="caution">
    <text evidence="2">The sequence shown here is derived from an EMBL/GenBank/DDBJ whole genome shotgun (WGS) entry which is preliminary data.</text>
</comment>
<evidence type="ECO:0000256" key="1">
    <source>
        <dbReference type="SAM" id="MobiDB-lite"/>
    </source>
</evidence>
<evidence type="ECO:0000313" key="2">
    <source>
        <dbReference type="EMBL" id="ETO17569.1"/>
    </source>
</evidence>
<feature type="compositionally biased region" description="Polar residues" evidence="1">
    <location>
        <begin position="91"/>
        <end position="100"/>
    </location>
</feature>
<gene>
    <name evidence="2" type="ORF">RFI_19749</name>
</gene>
<feature type="region of interest" description="Disordered" evidence="1">
    <location>
        <begin position="81"/>
        <end position="111"/>
    </location>
</feature>
<accession>X6MUQ8</accession>
<feature type="compositionally biased region" description="Basic and acidic residues" evidence="1">
    <location>
        <begin position="267"/>
        <end position="279"/>
    </location>
</feature>
<dbReference type="EMBL" id="ASPP01016376">
    <property type="protein sequence ID" value="ETO17569.1"/>
    <property type="molecule type" value="Genomic_DNA"/>
</dbReference>
<keyword evidence="3" id="KW-1185">Reference proteome</keyword>
<feature type="compositionally biased region" description="Basic and acidic residues" evidence="1">
    <location>
        <begin position="212"/>
        <end position="224"/>
    </location>
</feature>
<organism evidence="2 3">
    <name type="scientific">Reticulomyxa filosa</name>
    <dbReference type="NCBI Taxonomy" id="46433"/>
    <lineage>
        <taxon>Eukaryota</taxon>
        <taxon>Sar</taxon>
        <taxon>Rhizaria</taxon>
        <taxon>Retaria</taxon>
        <taxon>Foraminifera</taxon>
        <taxon>Monothalamids</taxon>
        <taxon>Reticulomyxidae</taxon>
        <taxon>Reticulomyxa</taxon>
    </lineage>
</organism>
<evidence type="ECO:0000313" key="3">
    <source>
        <dbReference type="Proteomes" id="UP000023152"/>
    </source>
</evidence>
<feature type="compositionally biased region" description="Polar residues" evidence="1">
    <location>
        <begin position="202"/>
        <end position="211"/>
    </location>
</feature>
<feature type="region of interest" description="Disordered" evidence="1">
    <location>
        <begin position="127"/>
        <end position="279"/>
    </location>
</feature>
<dbReference type="Proteomes" id="UP000023152">
    <property type="component" value="Unassembled WGS sequence"/>
</dbReference>
<feature type="compositionally biased region" description="Polar residues" evidence="1">
    <location>
        <begin position="127"/>
        <end position="136"/>
    </location>
</feature>
<proteinExistence type="predicted"/>
<reference evidence="2 3" key="1">
    <citation type="journal article" date="2013" name="Curr. Biol.">
        <title>The Genome of the Foraminiferan Reticulomyxa filosa.</title>
        <authorList>
            <person name="Glockner G."/>
            <person name="Hulsmann N."/>
            <person name="Schleicher M."/>
            <person name="Noegel A.A."/>
            <person name="Eichinger L."/>
            <person name="Gallinger C."/>
            <person name="Pawlowski J."/>
            <person name="Sierra R."/>
            <person name="Euteneuer U."/>
            <person name="Pillet L."/>
            <person name="Moustafa A."/>
            <person name="Platzer M."/>
            <person name="Groth M."/>
            <person name="Szafranski K."/>
            <person name="Schliwa M."/>
        </authorList>
    </citation>
    <scope>NUCLEOTIDE SEQUENCE [LARGE SCALE GENOMIC DNA]</scope>
</reference>
<name>X6MUQ8_RETFI</name>
<dbReference type="AlphaFoldDB" id="X6MUQ8"/>
<sequence length="302" mass="34210">MSIDRTPIVTFTHYTNYIHTYMETEFGLYAPYDRYEYEIPVLPDEVFTVKESLEEQRFDPSRITPVQEFFKDEFQSAHQRKLSESVRVSRGSISSAPGGSNNNNNNLLTTSKPRTSFFADKLLVQSSTPMASSPRDTSVPPLSKANSVNALTYSPKISPLPPSEDMHSRTPSLGGIKFPQPPPRSNRKSAPPKSLKDLSAFKKNTPQTNGKDITHHENDTHENVESDDMNDDNDKSEWEENNDETAHAADVDYDTPKAKDSSIGAIDKPRVPKKDTREVVEHVRKQTFEKRKFRQVPKPPQT</sequence>